<evidence type="ECO:0000256" key="8">
    <source>
        <dbReference type="SAM" id="MobiDB-lite"/>
    </source>
</evidence>
<dbReference type="Pfam" id="PF04082">
    <property type="entry name" value="Fungal_trans"/>
    <property type="match status" value="1"/>
</dbReference>
<dbReference type="PANTHER" id="PTHR31845">
    <property type="entry name" value="FINGER DOMAIN PROTEIN, PUTATIVE-RELATED"/>
    <property type="match status" value="1"/>
</dbReference>
<dbReference type="Proteomes" id="UP000014071">
    <property type="component" value="Unassembled WGS sequence"/>
</dbReference>
<protein>
    <submittedName>
        <fullName evidence="10">Potential fungal zinc cluster transcription factor</fullName>
    </submittedName>
</protein>
<feature type="compositionally biased region" description="Low complexity" evidence="8">
    <location>
        <begin position="239"/>
        <end position="253"/>
    </location>
</feature>
<dbReference type="GO" id="GO:0000981">
    <property type="term" value="F:DNA-binding transcription factor activity, RNA polymerase II-specific"/>
    <property type="evidence" value="ECO:0007669"/>
    <property type="project" value="InterPro"/>
</dbReference>
<feature type="region of interest" description="Disordered" evidence="8">
    <location>
        <begin position="103"/>
        <end position="145"/>
    </location>
</feature>
<dbReference type="HOGENOM" id="CLU_348576_0_0_1"/>
<feature type="region of interest" description="Disordered" evidence="8">
    <location>
        <begin position="290"/>
        <end position="342"/>
    </location>
</feature>
<dbReference type="InterPro" id="IPR007219">
    <property type="entry name" value="XnlR_reg_dom"/>
</dbReference>
<evidence type="ECO:0000313" key="10">
    <source>
        <dbReference type="EMBL" id="GAC98492.1"/>
    </source>
</evidence>
<dbReference type="EMBL" id="DF238820">
    <property type="protein sequence ID" value="GAC98492.1"/>
    <property type="molecule type" value="Genomic_DNA"/>
</dbReference>
<dbReference type="Gene3D" id="4.10.240.10">
    <property type="entry name" value="Zn(2)-C6 fungal-type DNA-binding domain"/>
    <property type="match status" value="1"/>
</dbReference>
<feature type="region of interest" description="Disordered" evidence="8">
    <location>
        <begin position="225"/>
        <end position="273"/>
    </location>
</feature>
<dbReference type="PROSITE" id="PS50048">
    <property type="entry name" value="ZN2_CY6_FUNGAL_2"/>
    <property type="match status" value="1"/>
</dbReference>
<evidence type="ECO:0000313" key="11">
    <source>
        <dbReference type="Proteomes" id="UP000014071"/>
    </source>
</evidence>
<feature type="region of interest" description="Disordered" evidence="8">
    <location>
        <begin position="1"/>
        <end position="72"/>
    </location>
</feature>
<dbReference type="PROSITE" id="PS00463">
    <property type="entry name" value="ZN2_CY6_FUNGAL_1"/>
    <property type="match status" value="1"/>
</dbReference>
<name>R9PB80_PSEHS</name>
<dbReference type="GO" id="GO:0000976">
    <property type="term" value="F:transcription cis-regulatory region binding"/>
    <property type="evidence" value="ECO:0007669"/>
    <property type="project" value="TreeGrafter"/>
</dbReference>
<dbReference type="PANTHER" id="PTHR31845:SF34">
    <property type="entry name" value="TRANSCRIPTIONAL ACTIVATOR OF PROTEASES PRTT"/>
    <property type="match status" value="1"/>
</dbReference>
<dbReference type="OrthoDB" id="2123952at2759"/>
<comment type="subcellular location">
    <subcellularLocation>
        <location evidence="1">Nucleus</location>
    </subcellularLocation>
</comment>
<keyword evidence="2" id="KW-0479">Metal-binding</keyword>
<keyword evidence="6" id="KW-0804">Transcription</keyword>
<gene>
    <name evidence="10" type="ORF">PHSY_006086</name>
</gene>
<keyword evidence="4" id="KW-0805">Transcription regulation</keyword>
<dbReference type="GO" id="GO:0006351">
    <property type="term" value="P:DNA-templated transcription"/>
    <property type="evidence" value="ECO:0007669"/>
    <property type="project" value="InterPro"/>
</dbReference>
<evidence type="ECO:0000256" key="7">
    <source>
        <dbReference type="ARBA" id="ARBA00023242"/>
    </source>
</evidence>
<evidence type="ECO:0000256" key="1">
    <source>
        <dbReference type="ARBA" id="ARBA00004123"/>
    </source>
</evidence>
<dbReference type="CDD" id="cd00067">
    <property type="entry name" value="GAL4"/>
    <property type="match status" value="1"/>
</dbReference>
<feature type="domain" description="Zn(2)-C6 fungal-type" evidence="9">
    <location>
        <begin position="73"/>
        <end position="100"/>
    </location>
</feature>
<dbReference type="GO" id="GO:0008270">
    <property type="term" value="F:zinc ion binding"/>
    <property type="evidence" value="ECO:0007669"/>
    <property type="project" value="InterPro"/>
</dbReference>
<dbReference type="GeneID" id="24111358"/>
<keyword evidence="5" id="KW-0238">DNA-binding</keyword>
<evidence type="ECO:0000256" key="4">
    <source>
        <dbReference type="ARBA" id="ARBA00023015"/>
    </source>
</evidence>
<feature type="compositionally biased region" description="Low complexity" evidence="8">
    <location>
        <begin position="128"/>
        <end position="144"/>
    </location>
</feature>
<dbReference type="SMART" id="SM00066">
    <property type="entry name" value="GAL4"/>
    <property type="match status" value="1"/>
</dbReference>
<accession>R9PB80</accession>
<keyword evidence="11" id="KW-1185">Reference proteome</keyword>
<dbReference type="InterPro" id="IPR051089">
    <property type="entry name" value="prtT"/>
</dbReference>
<dbReference type="InterPro" id="IPR036864">
    <property type="entry name" value="Zn2-C6_fun-type_DNA-bd_sf"/>
</dbReference>
<dbReference type="GO" id="GO:0005634">
    <property type="term" value="C:nucleus"/>
    <property type="evidence" value="ECO:0007669"/>
    <property type="project" value="UniProtKB-SubCell"/>
</dbReference>
<evidence type="ECO:0000256" key="5">
    <source>
        <dbReference type="ARBA" id="ARBA00023125"/>
    </source>
</evidence>
<dbReference type="InterPro" id="IPR001138">
    <property type="entry name" value="Zn2Cys6_DnaBD"/>
</dbReference>
<reference evidence="11" key="1">
    <citation type="journal article" date="2013" name="Genome Announc.">
        <title>Draft genome sequence of the basidiomycetous yeast-like fungus Pseudozyma hubeiensis SY62, which produces an abundant amount of the biosurfactant mannosylerythritol lipids.</title>
        <authorList>
            <person name="Konishi M."/>
            <person name="Hatada Y."/>
            <person name="Horiuchi J."/>
        </authorList>
    </citation>
    <scope>NUCLEOTIDE SEQUENCE [LARGE SCALE GENOMIC DNA]</scope>
    <source>
        <strain evidence="11">SY62</strain>
    </source>
</reference>
<dbReference type="CDD" id="cd12148">
    <property type="entry name" value="fungal_TF_MHR"/>
    <property type="match status" value="1"/>
</dbReference>
<keyword evidence="7" id="KW-0539">Nucleus</keyword>
<dbReference type="eggNOG" id="ENOG502T5TR">
    <property type="taxonomic scope" value="Eukaryota"/>
</dbReference>
<evidence type="ECO:0000256" key="6">
    <source>
        <dbReference type="ARBA" id="ARBA00023163"/>
    </source>
</evidence>
<dbReference type="RefSeq" id="XP_012192079.1">
    <property type="nucleotide sequence ID" value="XM_012336689.1"/>
</dbReference>
<feature type="compositionally biased region" description="Polar residues" evidence="8">
    <location>
        <begin position="311"/>
        <end position="324"/>
    </location>
</feature>
<evidence type="ECO:0000259" key="9">
    <source>
        <dbReference type="PROSITE" id="PS50048"/>
    </source>
</evidence>
<keyword evidence="3" id="KW-0862">Zinc</keyword>
<feature type="compositionally biased region" description="Basic and acidic residues" evidence="8">
    <location>
        <begin position="37"/>
        <end position="51"/>
    </location>
</feature>
<dbReference type="Pfam" id="PF00172">
    <property type="entry name" value="Zn_clus"/>
    <property type="match status" value="1"/>
</dbReference>
<organism evidence="10 11">
    <name type="scientific">Pseudozyma hubeiensis (strain SY62)</name>
    <name type="common">Yeast</name>
    <dbReference type="NCBI Taxonomy" id="1305764"/>
    <lineage>
        <taxon>Eukaryota</taxon>
        <taxon>Fungi</taxon>
        <taxon>Dikarya</taxon>
        <taxon>Basidiomycota</taxon>
        <taxon>Ustilaginomycotina</taxon>
        <taxon>Ustilaginomycetes</taxon>
        <taxon>Ustilaginales</taxon>
        <taxon>Ustilaginaceae</taxon>
        <taxon>Pseudozyma</taxon>
    </lineage>
</organism>
<evidence type="ECO:0000256" key="3">
    <source>
        <dbReference type="ARBA" id="ARBA00022833"/>
    </source>
</evidence>
<feature type="compositionally biased region" description="Polar residues" evidence="8">
    <location>
        <begin position="105"/>
        <end position="116"/>
    </location>
</feature>
<sequence>MSEPKPAQKGSVLSNLDGAAEAPSPPATPSNQGRSITPDDKMQLADLKDGSDMPSSMKDAEPEAKKRKRSQRACIRCRGQKLKCDGVFPCARCLKLKLVCKEPSEANSGGTPSSNKVHADDRDGKAHSASFSSSTSTRPQSQASLHLTASGLPSHASAHPPYASTMSDLMFVDRTRGANHMHAGAHHREAMHHHQPSERFVYSLPDAVRRIDNLERTVARLAERVDGHPAAPFERNGTGAAARPSSSRSGASPQKPERKRQRADSVDDSDAEVDELQDVASEASVPLQTLSHHDASNSHGLRGAAEEPSGSRRSSNPAILTTRVSPALIRPSSDGTRQAPASNPIDAGFITLEMGQILLEVFLTYCHVFAPFLDLDSKINAASLSHSEPFLLSALVTIGALYQDSHAQSDNSLRSEIHAGLASFALDQLGQQLCNPEPTIGSVQAILLIAYWPQAFPGSPDEKVLASHASNVLQSVARHAQTAALDGDRNAPLLSHRLLPLWASLRAFESLAAIDTGKGMDLTDHDLLLAKAPRPPRSSIPTPYLVRAASMLKELQMWLGEMSFNSPLPLAEAPPGNARSNLTHDWDRFKYLQTQLFDLEKRWLASETDCSRLERIVGLVDRWTLQIYLAAVALKVAEMGRPFKGSNGYDARYEEDSARFVVAYRHDVRQACQVLMDIFTDPEISGALLYAPGYLLRRFSQAAAASALLIDFHDADQTRSTQELIYLCSKRFDQLDITDSSTFTAHLSWLVKSSFQKVGGRSSGHDRDAPIEVKPPSSMSLVDRRRYLGSDLFSVFFGVGPTIDATTSMGNSAFLTGS</sequence>
<feature type="compositionally biased region" description="Basic and acidic residues" evidence="8">
    <location>
        <begin position="117"/>
        <end position="126"/>
    </location>
</feature>
<proteinExistence type="predicted"/>
<dbReference type="SUPFAM" id="SSF57701">
    <property type="entry name" value="Zn2/Cys6 DNA-binding domain"/>
    <property type="match status" value="1"/>
</dbReference>
<evidence type="ECO:0000256" key="2">
    <source>
        <dbReference type="ARBA" id="ARBA00022723"/>
    </source>
</evidence>
<dbReference type="AlphaFoldDB" id="R9PB80"/>
<dbReference type="STRING" id="1305764.R9PB80"/>